<evidence type="ECO:0000313" key="4">
    <source>
        <dbReference type="Proteomes" id="UP000297030"/>
    </source>
</evidence>
<dbReference type="Gene3D" id="3.30.40.10">
    <property type="entry name" value="Zinc/RING finger domain, C3HC4 (zinc finger)"/>
    <property type="match status" value="1"/>
</dbReference>
<dbReference type="PROSITE" id="PS50089">
    <property type="entry name" value="ZF_RING_2"/>
    <property type="match status" value="1"/>
</dbReference>
<dbReference type="GO" id="GO:0008270">
    <property type="term" value="F:zinc ion binding"/>
    <property type="evidence" value="ECO:0007669"/>
    <property type="project" value="UniProtKB-KW"/>
</dbReference>
<dbReference type="InterPro" id="IPR013083">
    <property type="entry name" value="Znf_RING/FYVE/PHD"/>
</dbReference>
<dbReference type="EMBL" id="KP763670">
    <property type="protein sequence ID" value="AKN81048.1"/>
    <property type="molecule type" value="Genomic_DNA"/>
</dbReference>
<proteinExistence type="predicted"/>
<organism evidence="3 4">
    <name type="scientific">Lonomia obliqua multiple nucleopolyhedrovirus</name>
    <dbReference type="NCBI Taxonomy" id="134394"/>
    <lineage>
        <taxon>Viruses</taxon>
        <taxon>Viruses incertae sedis</taxon>
        <taxon>Naldaviricetes</taxon>
        <taxon>Lefavirales</taxon>
        <taxon>Baculoviridae</taxon>
        <taxon>Alphabaculovirus</taxon>
        <taxon>Alphabaculovirus lonobliquae</taxon>
        <taxon>Lonomia obliqua nucleopolyhedrovirus</taxon>
    </lineage>
</organism>
<dbReference type="PROSITE" id="PS50143">
    <property type="entry name" value="BIR_REPEAT_2"/>
    <property type="match status" value="1"/>
</dbReference>
<sequence>MLCVYKMISIMSMNKMQFNFLILTAEGRFKTMTNMLLDNDYKRELARSGLFYHNNILRCIGCFIVVKKINSKIIKRHTFSETCITSTDLLLHNEAARKKSFVSFSMSRKKFKSKLVVDMLVRRGFYSFGKLNFIRCAKCHVVFKYINMDHAQQQHKTDCFFLNSADDNYLNGNYCCDDDVYDNDSKSILSSDLPPPKSLAIASAPYLPTSLSPSLTRAGGSASPIMAPESATASECKICFDKEKSVCFLPCRHLVACEQCSRKCKKCCVCNLKIETRILTLPQ</sequence>
<name>A0A126FCD4_9ABAC</name>
<gene>
    <name evidence="3" type="primary">iap-2</name>
</gene>
<dbReference type="InterPro" id="IPR001841">
    <property type="entry name" value="Znf_RING"/>
</dbReference>
<dbReference type="PANTHER" id="PTHR10044">
    <property type="entry name" value="INHIBITOR OF APOPTOSIS"/>
    <property type="match status" value="1"/>
</dbReference>
<protein>
    <submittedName>
        <fullName evidence="3">Inhibitor of apoptosis 2</fullName>
    </submittedName>
</protein>
<reference evidence="3 4" key="1">
    <citation type="submission" date="2015-02" db="EMBL/GenBank/DDBJ databases">
        <title>Complete genome of a baculovirus isolated from a medical interest larvae: lLonomia obliqua (Lepidoptera: Saturniidae).</title>
        <authorList>
            <person name="Clara A.-S.W."/>
            <person name="Daniel A.-A.M.P."/>
            <person name="Miguel A.S."/>
            <person name="Jhon F.E.A."/>
            <person name="Fabricio M.S."/>
            <person name="Jose W.L.C."/>
            <person name="Bergmann R.M."/>
            <person name="Fernando M.L."/>
        </authorList>
    </citation>
    <scope>NUCLEOTIDE SEQUENCE [LARGE SCALE GENOMIC DNA]</scope>
    <source>
        <strain evidence="3">SP/2000</strain>
    </source>
</reference>
<dbReference type="InterPro" id="IPR001370">
    <property type="entry name" value="BIR_rpt"/>
</dbReference>
<keyword evidence="4" id="KW-1185">Reference proteome</keyword>
<dbReference type="KEGG" id="vg:40526704"/>
<evidence type="ECO:0000256" key="1">
    <source>
        <dbReference type="PROSITE-ProRule" id="PRU00175"/>
    </source>
</evidence>
<dbReference type="Proteomes" id="UP000297030">
    <property type="component" value="Segment"/>
</dbReference>
<dbReference type="RefSeq" id="YP_009666434.1">
    <property type="nucleotide sequence ID" value="NC_043520.1"/>
</dbReference>
<keyword evidence="1" id="KW-0479">Metal-binding</keyword>
<dbReference type="SUPFAM" id="SSF57924">
    <property type="entry name" value="Inhibitor of apoptosis (IAP) repeat"/>
    <property type="match status" value="1"/>
</dbReference>
<feature type="domain" description="RING-type" evidence="2">
    <location>
        <begin position="236"/>
        <end position="271"/>
    </location>
</feature>
<accession>A0A126FCD4</accession>
<keyword evidence="1" id="KW-0862">Zinc</keyword>
<evidence type="ECO:0000259" key="2">
    <source>
        <dbReference type="PROSITE" id="PS50089"/>
    </source>
</evidence>
<keyword evidence="1" id="KW-0863">Zinc-finger</keyword>
<dbReference type="Pfam" id="PF13920">
    <property type="entry name" value="zf-C3HC4_3"/>
    <property type="match status" value="1"/>
</dbReference>
<evidence type="ECO:0000313" key="3">
    <source>
        <dbReference type="EMBL" id="AKN81048.1"/>
    </source>
</evidence>
<dbReference type="InterPro" id="IPR050784">
    <property type="entry name" value="IAP"/>
</dbReference>
<dbReference type="GeneID" id="40526704"/>